<dbReference type="Proteomes" id="UP000789920">
    <property type="component" value="Unassembled WGS sequence"/>
</dbReference>
<proteinExistence type="predicted"/>
<feature type="non-terminal residue" evidence="1">
    <location>
        <position position="126"/>
    </location>
</feature>
<keyword evidence="2" id="KW-1185">Reference proteome</keyword>
<comment type="caution">
    <text evidence="1">The sequence shown here is derived from an EMBL/GenBank/DDBJ whole genome shotgun (WGS) entry which is preliminary data.</text>
</comment>
<organism evidence="1 2">
    <name type="scientific">Racocetra persica</name>
    <dbReference type="NCBI Taxonomy" id="160502"/>
    <lineage>
        <taxon>Eukaryota</taxon>
        <taxon>Fungi</taxon>
        <taxon>Fungi incertae sedis</taxon>
        <taxon>Mucoromycota</taxon>
        <taxon>Glomeromycotina</taxon>
        <taxon>Glomeromycetes</taxon>
        <taxon>Diversisporales</taxon>
        <taxon>Gigasporaceae</taxon>
        <taxon>Racocetra</taxon>
    </lineage>
</organism>
<protein>
    <submittedName>
        <fullName evidence="1">30829_t:CDS:1</fullName>
    </submittedName>
</protein>
<name>A0ACA9SAR3_9GLOM</name>
<evidence type="ECO:0000313" key="1">
    <source>
        <dbReference type="EMBL" id="CAG8832533.1"/>
    </source>
</evidence>
<dbReference type="EMBL" id="CAJVQC010103997">
    <property type="protein sequence ID" value="CAG8832533.1"/>
    <property type="molecule type" value="Genomic_DNA"/>
</dbReference>
<gene>
    <name evidence="1" type="ORF">RPERSI_LOCUS28490</name>
</gene>
<evidence type="ECO:0000313" key="2">
    <source>
        <dbReference type="Proteomes" id="UP000789920"/>
    </source>
</evidence>
<accession>A0ACA9SAR3</accession>
<sequence length="126" mass="14492">MYQAHQFSFQSSYNPIIDALWHMFMRQCTKIISLSITILSPTNSPTGIVNVSNFMDAKFALSHLQNFSFVISNKNEKDCLKIQELLNQLPLVCNKINRMEYVSHGRVDPNVTNISDIMTKIIETQH</sequence>
<reference evidence="1" key="1">
    <citation type="submission" date="2021-06" db="EMBL/GenBank/DDBJ databases">
        <authorList>
            <person name="Kallberg Y."/>
            <person name="Tangrot J."/>
            <person name="Rosling A."/>
        </authorList>
    </citation>
    <scope>NUCLEOTIDE SEQUENCE</scope>
    <source>
        <strain evidence="1">MA461A</strain>
    </source>
</reference>